<dbReference type="EC" id="2.8.3.19" evidence="2"/>
<dbReference type="InterPro" id="IPR023606">
    <property type="entry name" value="CoA-Trfase_III_dom_1_sf"/>
</dbReference>
<dbReference type="PANTHER" id="PTHR48207">
    <property type="entry name" value="SUCCINATE--HYDROXYMETHYLGLUTARATE COA-TRANSFERASE"/>
    <property type="match status" value="1"/>
</dbReference>
<gene>
    <name evidence="2" type="primary">uctC_2</name>
    <name evidence="2" type="ORF">DSM109990_02714</name>
</gene>
<dbReference type="EMBL" id="CP085144">
    <property type="protein sequence ID" value="UOA15868.1"/>
    <property type="molecule type" value="Genomic_DNA"/>
</dbReference>
<protein>
    <submittedName>
        <fullName evidence="2">Acetyl-CoA:oxalate CoA-transferase</fullName>
        <ecNumber evidence="2">2.8.3.19</ecNumber>
    </submittedName>
</protein>
<dbReference type="GO" id="GO:0016740">
    <property type="term" value="F:transferase activity"/>
    <property type="evidence" value="ECO:0007669"/>
    <property type="project" value="UniProtKB-KW"/>
</dbReference>
<dbReference type="SUPFAM" id="SSF89796">
    <property type="entry name" value="CoA-transferase family III (CaiB/BaiF)"/>
    <property type="match status" value="1"/>
</dbReference>
<evidence type="ECO:0000313" key="2">
    <source>
        <dbReference type="EMBL" id="UOA15868.1"/>
    </source>
</evidence>
<dbReference type="Pfam" id="PF02515">
    <property type="entry name" value="CoA_transf_3"/>
    <property type="match status" value="1"/>
</dbReference>
<name>A0ABY3ZMU7_9RHOB</name>
<dbReference type="InterPro" id="IPR044855">
    <property type="entry name" value="CoA-Trfase_III_dom3_sf"/>
</dbReference>
<accession>A0ABY3ZMU7</accession>
<dbReference type="InterPro" id="IPR003673">
    <property type="entry name" value="CoA-Trfase_fam_III"/>
</dbReference>
<keyword evidence="1 2" id="KW-0808">Transferase</keyword>
<evidence type="ECO:0000313" key="3">
    <source>
        <dbReference type="Proteomes" id="UP000831019"/>
    </source>
</evidence>
<reference evidence="3" key="1">
    <citation type="journal article" date="2022" name="Microorganisms">
        <title>Beyond the ABCs#Discovery of Three New Plasmid Types in Rhodobacterales (RepQ, RepY, RepW).</title>
        <authorList>
            <person name="Freese H.M."/>
            <person name="Ringel V."/>
            <person name="Overmann J."/>
            <person name="Petersen J."/>
        </authorList>
    </citation>
    <scope>NUCLEOTIDE SEQUENCE [LARGE SCALE GENOMIC DNA]</scope>
    <source>
        <strain evidence="3">DSM 109990</strain>
    </source>
</reference>
<proteinExistence type="predicted"/>
<dbReference type="Gene3D" id="3.30.1540.10">
    <property type="entry name" value="formyl-coa transferase, domain 3"/>
    <property type="match status" value="1"/>
</dbReference>
<dbReference type="InterPro" id="IPR050483">
    <property type="entry name" value="CoA-transferase_III_domain"/>
</dbReference>
<dbReference type="Gene3D" id="3.40.50.10540">
    <property type="entry name" value="Crotonobetainyl-coa:carnitine coa-transferase, domain 1"/>
    <property type="match status" value="1"/>
</dbReference>
<organism evidence="2 3">
    <name type="scientific">Sulfitobacter dubius</name>
    <dbReference type="NCBI Taxonomy" id="218673"/>
    <lineage>
        <taxon>Bacteria</taxon>
        <taxon>Pseudomonadati</taxon>
        <taxon>Pseudomonadota</taxon>
        <taxon>Alphaproteobacteria</taxon>
        <taxon>Rhodobacterales</taxon>
        <taxon>Roseobacteraceae</taxon>
        <taxon>Sulfitobacter</taxon>
    </lineage>
</organism>
<sequence>MMSDMQDAFLGLKVLDFTAGVAGPHATQLMALHGADVIKIEPLKGEWGRTLGRAYGEHTAHSIAFNRGKKSMAVDLKNPDVREAVKTLVKSADVVAESFRPGVMARLGLSYDELAGLKPDLIYLSVSGFGQQGPYVNRPVTDAVIQAFSGWMTMNANEQGIPQRSRMVAMDVMTGLYGANAVAMALISKLRFNCGKWIDCNLMQAAAAFQTPKMIEYHLQDGDTGNLYAPVGAYPTRNGQINITAMRDDHFIALCRVLGREDLVGDPRYQTGRQRLENERELNKVLSSELAKKDSEYWAAHLTQADVMNSIVYNYSDYFDDPHVDEVESFQWLDHPGVGMVPVPVVPGAPELLISSPDVGEHTEATLRSAGLSDLNIESLDKLGAIYCGR</sequence>
<dbReference type="Proteomes" id="UP000831019">
    <property type="component" value="Chromosome"/>
</dbReference>
<keyword evidence="3" id="KW-1185">Reference proteome</keyword>
<evidence type="ECO:0000256" key="1">
    <source>
        <dbReference type="ARBA" id="ARBA00022679"/>
    </source>
</evidence>
<dbReference type="PANTHER" id="PTHR48207:SF3">
    <property type="entry name" value="SUCCINATE--HYDROXYMETHYLGLUTARATE COA-TRANSFERASE"/>
    <property type="match status" value="1"/>
</dbReference>